<evidence type="ECO:0000313" key="1">
    <source>
        <dbReference type="EMBL" id="POH66924.1"/>
    </source>
</evidence>
<dbReference type="AlphaFoldDB" id="A0A2S3ZHJ8"/>
<name>A0A2S3ZHJ8_9MICO</name>
<sequence>MVDEALTEIRATPGVASVTADIRVSDGFAQSDKSPTAPDLWDAHFTVQADDSNVDVPALAVSVDSAAQNGTVSMSSVVRIPGEKGGADVSLSFSPPGIGVITSLDPEQMADAAVALRDLPGTLSVSVFQHGEPVGIEVESASVWADLTTTVRALPDFGSGALPAITLTSPADGSSEGSSLTIDPTSPGTGLVRFLAELSTDLAVTSVYFDGVDNRKDSAAWRPNLRVRVAALGDVEDVAGLLTELDDSQTQVDGLPLASFDVSLAPATATDSPETLTGYLGLPLGSAEPDDRLAGLPGATPPAVVDPADATTRIAGDLALVTALLDAAGDEAGIRGPASVTTTTCTGGSDEQVTGSVVIPIFEIADSADEAFDAITTAWEISGFSRSDRAMGTDFYSVPDGSLETLSIRGTAAGISINATAPCVRSR</sequence>
<gene>
    <name evidence="1" type="ORF">C3B61_07570</name>
</gene>
<protein>
    <submittedName>
        <fullName evidence="1">Uncharacterized protein</fullName>
    </submittedName>
</protein>
<dbReference type="Proteomes" id="UP000237340">
    <property type="component" value="Unassembled WGS sequence"/>
</dbReference>
<proteinExistence type="predicted"/>
<keyword evidence="2" id="KW-1185">Reference proteome</keyword>
<reference evidence="1 2" key="1">
    <citation type="submission" date="2018-01" db="EMBL/GenBank/DDBJ databases">
        <title>Cryobacterium sp. nov., from glaciers in China.</title>
        <authorList>
            <person name="Liu Q."/>
            <person name="Xin Y.-H."/>
        </authorList>
    </citation>
    <scope>NUCLEOTIDE SEQUENCE [LARGE SCALE GENOMIC DNA]</scope>
    <source>
        <strain evidence="1 2">TMN-42</strain>
    </source>
</reference>
<evidence type="ECO:0000313" key="2">
    <source>
        <dbReference type="Proteomes" id="UP000237340"/>
    </source>
</evidence>
<accession>A0A2S3ZHJ8</accession>
<comment type="caution">
    <text evidence="1">The sequence shown here is derived from an EMBL/GenBank/DDBJ whole genome shotgun (WGS) entry which is preliminary data.</text>
</comment>
<dbReference type="EMBL" id="PPXD01000008">
    <property type="protein sequence ID" value="POH66924.1"/>
    <property type="molecule type" value="Genomic_DNA"/>
</dbReference>
<organism evidence="1 2">
    <name type="scientific">Cryobacterium zongtaii</name>
    <dbReference type="NCBI Taxonomy" id="1259217"/>
    <lineage>
        <taxon>Bacteria</taxon>
        <taxon>Bacillati</taxon>
        <taxon>Actinomycetota</taxon>
        <taxon>Actinomycetes</taxon>
        <taxon>Micrococcales</taxon>
        <taxon>Microbacteriaceae</taxon>
        <taxon>Cryobacterium</taxon>
    </lineage>
</organism>